<feature type="transmembrane region" description="Helical" evidence="2">
    <location>
        <begin position="198"/>
        <end position="219"/>
    </location>
</feature>
<dbReference type="CDD" id="cd00060">
    <property type="entry name" value="FHA"/>
    <property type="match status" value="1"/>
</dbReference>
<organism evidence="4 5">
    <name type="scientific">Stigmatella aurantiaca</name>
    <dbReference type="NCBI Taxonomy" id="41"/>
    <lineage>
        <taxon>Bacteria</taxon>
        <taxon>Pseudomonadati</taxon>
        <taxon>Myxococcota</taxon>
        <taxon>Myxococcia</taxon>
        <taxon>Myxococcales</taxon>
        <taxon>Cystobacterineae</taxon>
        <taxon>Archangiaceae</taxon>
        <taxon>Stigmatella</taxon>
    </lineage>
</organism>
<dbReference type="InterPro" id="IPR011990">
    <property type="entry name" value="TPR-like_helical_dom_sf"/>
</dbReference>
<dbReference type="InterPro" id="IPR000253">
    <property type="entry name" value="FHA_dom"/>
</dbReference>
<dbReference type="SUPFAM" id="SSF49879">
    <property type="entry name" value="SMAD/FHA domain"/>
    <property type="match status" value="1"/>
</dbReference>
<dbReference type="InterPro" id="IPR050923">
    <property type="entry name" value="Cell_Proc_Reg/RNA_Proc"/>
</dbReference>
<gene>
    <name evidence="4" type="ORF">SAMN05444354_11188</name>
</gene>
<dbReference type="RefSeq" id="WP_075008356.1">
    <property type="nucleotide sequence ID" value="NZ_FOAP01000011.1"/>
</dbReference>
<feature type="region of interest" description="Disordered" evidence="1">
    <location>
        <begin position="387"/>
        <end position="406"/>
    </location>
</feature>
<keyword evidence="2" id="KW-1133">Transmembrane helix</keyword>
<accession>A0A1H7VH10</accession>
<keyword evidence="2" id="KW-0472">Membrane</keyword>
<evidence type="ECO:0000256" key="1">
    <source>
        <dbReference type="SAM" id="MobiDB-lite"/>
    </source>
</evidence>
<feature type="domain" description="FHA" evidence="3">
    <location>
        <begin position="71"/>
        <end position="120"/>
    </location>
</feature>
<feature type="compositionally biased region" description="Low complexity" evidence="1">
    <location>
        <begin position="161"/>
        <end position="170"/>
    </location>
</feature>
<dbReference type="InterPro" id="IPR008984">
    <property type="entry name" value="SMAD_FHA_dom_sf"/>
</dbReference>
<evidence type="ECO:0000313" key="5">
    <source>
        <dbReference type="Proteomes" id="UP000182719"/>
    </source>
</evidence>
<dbReference type="Pfam" id="PF00498">
    <property type="entry name" value="FHA"/>
    <property type="match status" value="1"/>
</dbReference>
<sequence>MSNSPPPRRRPSASGSSSGGAPGGTGAQRPARRAGTSAPARTPSPSSGAAKLVVSAGPVEGEEFVLLEEEYVVGRSKEAAICIQDSSVSRNHILLRRDDSGWKVSDLGSGNGTLVNGEQITDEVPLGNGDIITLGDTEVTFSDMSNATMMVPLAPAPARPRPSAGASGPGPSRPERVRSSRATPPKPVDPVEARKKKILMGAIGGVALLAVLGLVALQVRQGNLATQRQNQARLEADRRAQLGGIFQEAKNLVREGRWIEARDKLVELQSLEPEMGGLKDYLDRAEKEIPNQKHLTAASTALKEKKLGVAQAELAKVTQDTQMFEQVSLLKRSLRDAGDAQAREARKLLDQKQIDEAKRITDDVLAAFESHRDAKLLNEEAVRLIEIRDRPPPPPPPPNPGKPWEQGVTRFVDGDLSGAVALINTCVSKTPKCKSILKDMTEFGSLYKRMEDLDAKGLSRLLALDKEITEGRGPSTMARNAGTRAANIFYKSASSAKTSGQWARAVEYARRTLQADPGHVGATNLLNDLRMKAKDIYMQAYALKDANPEDAIPKFKEVISMTPADDETHGKAKTWLEKISR</sequence>
<feature type="region of interest" description="Disordered" evidence="1">
    <location>
        <begin position="1"/>
        <end position="50"/>
    </location>
</feature>
<dbReference type="OrthoDB" id="5378530at2"/>
<dbReference type="EMBL" id="FOAP01000011">
    <property type="protein sequence ID" value="SEM08165.1"/>
    <property type="molecule type" value="Genomic_DNA"/>
</dbReference>
<dbReference type="SUPFAM" id="SSF48452">
    <property type="entry name" value="TPR-like"/>
    <property type="match status" value="1"/>
</dbReference>
<feature type="compositionally biased region" description="Low complexity" evidence="1">
    <location>
        <begin position="27"/>
        <end position="50"/>
    </location>
</feature>
<name>A0A1H7VH10_STIAU</name>
<dbReference type="Proteomes" id="UP000182719">
    <property type="component" value="Unassembled WGS sequence"/>
</dbReference>
<reference evidence="5" key="1">
    <citation type="submission" date="2016-10" db="EMBL/GenBank/DDBJ databases">
        <authorList>
            <person name="Varghese N."/>
            <person name="Submissions S."/>
        </authorList>
    </citation>
    <scope>NUCLEOTIDE SEQUENCE [LARGE SCALE GENOMIC DNA]</scope>
    <source>
        <strain evidence="5">DSM 17044</strain>
    </source>
</reference>
<keyword evidence="2" id="KW-0812">Transmembrane</keyword>
<feature type="compositionally biased region" description="Pro residues" evidence="1">
    <location>
        <begin position="392"/>
        <end position="401"/>
    </location>
</feature>
<proteinExistence type="predicted"/>
<feature type="region of interest" description="Disordered" evidence="1">
    <location>
        <begin position="153"/>
        <end position="190"/>
    </location>
</feature>
<feature type="compositionally biased region" description="Gly residues" evidence="1">
    <location>
        <begin position="17"/>
        <end position="26"/>
    </location>
</feature>
<dbReference type="AlphaFoldDB" id="A0A1H7VH10"/>
<dbReference type="PROSITE" id="PS50006">
    <property type="entry name" value="FHA_DOMAIN"/>
    <property type="match status" value="1"/>
</dbReference>
<evidence type="ECO:0000259" key="3">
    <source>
        <dbReference type="PROSITE" id="PS50006"/>
    </source>
</evidence>
<evidence type="ECO:0000313" key="4">
    <source>
        <dbReference type="EMBL" id="SEM08165.1"/>
    </source>
</evidence>
<evidence type="ECO:0000256" key="2">
    <source>
        <dbReference type="SAM" id="Phobius"/>
    </source>
</evidence>
<protein>
    <submittedName>
        <fullName evidence="4">Inner membrane component of T3SS domain-containing protein</fullName>
    </submittedName>
</protein>
<dbReference type="Gene3D" id="1.25.40.10">
    <property type="entry name" value="Tetratricopeptide repeat domain"/>
    <property type="match status" value="1"/>
</dbReference>
<dbReference type="Gene3D" id="2.60.200.20">
    <property type="match status" value="1"/>
</dbReference>
<keyword evidence="5" id="KW-1185">Reference proteome</keyword>
<dbReference type="PANTHER" id="PTHR23308">
    <property type="entry name" value="NUCLEAR INHIBITOR OF PROTEIN PHOSPHATASE-1"/>
    <property type="match status" value="1"/>
</dbReference>
<dbReference type="SMART" id="SM00240">
    <property type="entry name" value="FHA"/>
    <property type="match status" value="1"/>
</dbReference>